<evidence type="ECO:0000259" key="1">
    <source>
        <dbReference type="Pfam" id="PF05685"/>
    </source>
</evidence>
<dbReference type="InterPro" id="IPR008538">
    <property type="entry name" value="Uma2"/>
</dbReference>
<dbReference type="SUPFAM" id="SSF52980">
    <property type="entry name" value="Restriction endonuclease-like"/>
    <property type="match status" value="1"/>
</dbReference>
<keyword evidence="3" id="KW-1185">Reference proteome</keyword>
<reference evidence="2 3" key="1">
    <citation type="submission" date="2024-09" db="EMBL/GenBank/DDBJ databases">
        <authorList>
            <person name="Sun Q."/>
            <person name="Mori K."/>
        </authorList>
    </citation>
    <scope>NUCLEOTIDE SEQUENCE [LARGE SCALE GENOMIC DNA]</scope>
    <source>
        <strain evidence="2 3">CCM 7759</strain>
    </source>
</reference>
<dbReference type="Proteomes" id="UP001589776">
    <property type="component" value="Unassembled WGS sequence"/>
</dbReference>
<evidence type="ECO:0000313" key="3">
    <source>
        <dbReference type="Proteomes" id="UP001589776"/>
    </source>
</evidence>
<protein>
    <submittedName>
        <fullName evidence="2">Uma2 family endonuclease</fullName>
    </submittedName>
</protein>
<organism evidence="2 3">
    <name type="scientific">Paenibacillus chartarius</name>
    <dbReference type="NCBI Taxonomy" id="747481"/>
    <lineage>
        <taxon>Bacteria</taxon>
        <taxon>Bacillati</taxon>
        <taxon>Bacillota</taxon>
        <taxon>Bacilli</taxon>
        <taxon>Bacillales</taxon>
        <taxon>Paenibacillaceae</taxon>
        <taxon>Paenibacillus</taxon>
    </lineage>
</organism>
<gene>
    <name evidence="2" type="ORF">ACFFK0_13375</name>
</gene>
<dbReference type="InterPro" id="IPR011335">
    <property type="entry name" value="Restrct_endonuc-II-like"/>
</dbReference>
<proteinExistence type="predicted"/>
<comment type="caution">
    <text evidence="2">The sequence shown here is derived from an EMBL/GenBank/DDBJ whole genome shotgun (WGS) entry which is preliminary data.</text>
</comment>
<name>A0ABV6DLA0_9BACL</name>
<sequence>MVLPHSNKTITYAEYLTWTDERYCEALNGEIISMAPAPSPRHQDVVGGVYAAFRAHLKGATSKPFIAPIDVCLFAESNTPEQNIKDWVQPDLIIVCNPHIIGDKRIIGCPDFIAEVTSPSTFKNDRVRKFQAYAQAGVKEYWIIDPYHEFVETFILRGTVLERSGQYFLGDSVPCSLFSGFRLDLTELFGPAAQTEQLPEA</sequence>
<feature type="domain" description="Putative restriction endonuclease" evidence="1">
    <location>
        <begin position="13"/>
        <end position="185"/>
    </location>
</feature>
<keyword evidence="2" id="KW-0378">Hydrolase</keyword>
<dbReference type="EMBL" id="JBHLWN010000050">
    <property type="protein sequence ID" value="MFC0213434.1"/>
    <property type="molecule type" value="Genomic_DNA"/>
</dbReference>
<dbReference type="Pfam" id="PF05685">
    <property type="entry name" value="Uma2"/>
    <property type="match status" value="1"/>
</dbReference>
<dbReference type="RefSeq" id="WP_377470747.1">
    <property type="nucleotide sequence ID" value="NZ_JBHLWN010000050.1"/>
</dbReference>
<evidence type="ECO:0000313" key="2">
    <source>
        <dbReference type="EMBL" id="MFC0213434.1"/>
    </source>
</evidence>
<dbReference type="PANTHER" id="PTHR36558">
    <property type="entry name" value="GLR1098 PROTEIN"/>
    <property type="match status" value="1"/>
</dbReference>
<dbReference type="CDD" id="cd06260">
    <property type="entry name" value="DUF820-like"/>
    <property type="match status" value="1"/>
</dbReference>
<dbReference type="InterPro" id="IPR012296">
    <property type="entry name" value="Nuclease_put_TT1808"/>
</dbReference>
<dbReference type="GO" id="GO:0004519">
    <property type="term" value="F:endonuclease activity"/>
    <property type="evidence" value="ECO:0007669"/>
    <property type="project" value="UniProtKB-KW"/>
</dbReference>
<dbReference type="Gene3D" id="3.90.1570.10">
    <property type="entry name" value="tt1808, chain A"/>
    <property type="match status" value="1"/>
</dbReference>
<dbReference type="PANTHER" id="PTHR36558:SF1">
    <property type="entry name" value="RESTRICTION ENDONUCLEASE DOMAIN-CONTAINING PROTEIN-RELATED"/>
    <property type="match status" value="1"/>
</dbReference>
<accession>A0ABV6DLA0</accession>
<keyword evidence="2" id="KW-0255">Endonuclease</keyword>
<keyword evidence="2" id="KW-0540">Nuclease</keyword>